<sequence>MDGKKMSEERFRTLFRLLRSAGLPIYMEKVPVAYKAYMLLILPPTYISLLAVFGDVVQQRNDLKLFMISTRVFIAIADFLWPLTYFSIFQYKLDRLIHITEQFTWEDLPTKDQTTMAGWINKAQVATKLVYLISMACHLIQSSYRIATIHELVFNSWYPFDTTQSPIHEIIIFSQFFGSHVIVAAFAGSTALYAVLVSVACSQLRKLSTSILNLRQKQDMEQELTECIRFHQQIIEYMNETETSLSIFLFVQMLILFIGICLVAFSAVTSWGDHVDVFQALLAYSMLTGHIFVLCWFGTKLTQEVESVRTAAWECGWVGTPISFQKTIMFIISRGNKEFALTAGKFVPMSNETLLNV</sequence>
<dbReference type="Pfam" id="PF02949">
    <property type="entry name" value="7tm_6"/>
    <property type="match status" value="1"/>
</dbReference>
<keyword evidence="2" id="KW-0716">Sensory transduction</keyword>
<keyword evidence="4" id="KW-0552">Olfaction</keyword>
<comment type="caution">
    <text evidence="10">The sequence shown here is derived from an EMBL/GenBank/DDBJ whole genome shotgun (WGS) entry which is preliminary data.</text>
</comment>
<dbReference type="Proteomes" id="UP001233999">
    <property type="component" value="Unassembled WGS sequence"/>
</dbReference>
<keyword evidence="6 9" id="KW-0472">Membrane</keyword>
<dbReference type="GO" id="GO:0005549">
    <property type="term" value="F:odorant binding"/>
    <property type="evidence" value="ECO:0007669"/>
    <property type="project" value="InterPro"/>
</dbReference>
<feature type="non-terminal residue" evidence="10">
    <location>
        <position position="1"/>
    </location>
</feature>
<evidence type="ECO:0000256" key="5">
    <source>
        <dbReference type="ARBA" id="ARBA00022989"/>
    </source>
</evidence>
<evidence type="ECO:0000313" key="10">
    <source>
        <dbReference type="EMBL" id="KAJ9589088.1"/>
    </source>
</evidence>
<dbReference type="EMBL" id="JASPKZ010005280">
    <property type="protein sequence ID" value="KAJ9589088.1"/>
    <property type="molecule type" value="Genomic_DNA"/>
</dbReference>
<keyword evidence="3 9" id="KW-0812">Transmembrane</keyword>
<dbReference type="PANTHER" id="PTHR21137">
    <property type="entry name" value="ODORANT RECEPTOR"/>
    <property type="match status" value="1"/>
</dbReference>
<comment type="subcellular location">
    <subcellularLocation>
        <location evidence="1">Membrane</location>
        <topology evidence="1">Multi-pass membrane protein</topology>
    </subcellularLocation>
</comment>
<organism evidence="10 11">
    <name type="scientific">Diploptera punctata</name>
    <name type="common">Pacific beetle cockroach</name>
    <dbReference type="NCBI Taxonomy" id="6984"/>
    <lineage>
        <taxon>Eukaryota</taxon>
        <taxon>Metazoa</taxon>
        <taxon>Ecdysozoa</taxon>
        <taxon>Arthropoda</taxon>
        <taxon>Hexapoda</taxon>
        <taxon>Insecta</taxon>
        <taxon>Pterygota</taxon>
        <taxon>Neoptera</taxon>
        <taxon>Polyneoptera</taxon>
        <taxon>Dictyoptera</taxon>
        <taxon>Blattodea</taxon>
        <taxon>Blaberoidea</taxon>
        <taxon>Blaberidae</taxon>
        <taxon>Diplopterinae</taxon>
        <taxon>Diploptera</taxon>
    </lineage>
</organism>
<protein>
    <recommendedName>
        <fullName evidence="12">Odorant receptor</fullName>
    </recommendedName>
</protein>
<evidence type="ECO:0000256" key="7">
    <source>
        <dbReference type="ARBA" id="ARBA00023170"/>
    </source>
</evidence>
<evidence type="ECO:0000256" key="6">
    <source>
        <dbReference type="ARBA" id="ARBA00023136"/>
    </source>
</evidence>
<proteinExistence type="predicted"/>
<feature type="transmembrane region" description="Helical" evidence="9">
    <location>
        <begin position="277"/>
        <end position="299"/>
    </location>
</feature>
<feature type="transmembrane region" description="Helical" evidence="9">
    <location>
        <begin position="129"/>
        <end position="150"/>
    </location>
</feature>
<feature type="transmembrane region" description="Helical" evidence="9">
    <location>
        <begin position="65"/>
        <end position="88"/>
    </location>
</feature>
<evidence type="ECO:0000256" key="9">
    <source>
        <dbReference type="SAM" id="Phobius"/>
    </source>
</evidence>
<evidence type="ECO:0008006" key="12">
    <source>
        <dbReference type="Google" id="ProtNLM"/>
    </source>
</evidence>
<dbReference type="AlphaFoldDB" id="A0AAD8A0A4"/>
<keyword evidence="5 9" id="KW-1133">Transmembrane helix</keyword>
<name>A0AAD8A0A4_DIPPU</name>
<reference evidence="10" key="2">
    <citation type="submission" date="2023-05" db="EMBL/GenBank/DDBJ databases">
        <authorList>
            <person name="Fouks B."/>
        </authorList>
    </citation>
    <scope>NUCLEOTIDE SEQUENCE</scope>
    <source>
        <strain evidence="10">Stay&amp;Tobe</strain>
        <tissue evidence="10">Testes</tissue>
    </source>
</reference>
<evidence type="ECO:0000313" key="11">
    <source>
        <dbReference type="Proteomes" id="UP001233999"/>
    </source>
</evidence>
<dbReference type="PANTHER" id="PTHR21137:SF42">
    <property type="entry name" value="ODORANT RECEPTOR 83A"/>
    <property type="match status" value="1"/>
</dbReference>
<reference evidence="10" key="1">
    <citation type="journal article" date="2023" name="IScience">
        <title>Live-bearing cockroach genome reveals convergent evolutionary mechanisms linked to viviparity in insects and beyond.</title>
        <authorList>
            <person name="Fouks B."/>
            <person name="Harrison M.C."/>
            <person name="Mikhailova A.A."/>
            <person name="Marchal E."/>
            <person name="English S."/>
            <person name="Carruthers M."/>
            <person name="Jennings E.C."/>
            <person name="Chiamaka E.L."/>
            <person name="Frigard R.A."/>
            <person name="Pippel M."/>
            <person name="Attardo G.M."/>
            <person name="Benoit J.B."/>
            <person name="Bornberg-Bauer E."/>
            <person name="Tobe S.S."/>
        </authorList>
    </citation>
    <scope>NUCLEOTIDE SEQUENCE</scope>
    <source>
        <strain evidence="10">Stay&amp;Tobe</strain>
    </source>
</reference>
<feature type="transmembrane region" description="Helical" evidence="9">
    <location>
        <begin position="247"/>
        <end position="271"/>
    </location>
</feature>
<feature type="transmembrane region" description="Helical" evidence="9">
    <location>
        <begin position="36"/>
        <end position="53"/>
    </location>
</feature>
<dbReference type="GO" id="GO:0005886">
    <property type="term" value="C:plasma membrane"/>
    <property type="evidence" value="ECO:0007669"/>
    <property type="project" value="TreeGrafter"/>
</dbReference>
<evidence type="ECO:0000256" key="1">
    <source>
        <dbReference type="ARBA" id="ARBA00004141"/>
    </source>
</evidence>
<feature type="transmembrane region" description="Helical" evidence="9">
    <location>
        <begin position="170"/>
        <end position="196"/>
    </location>
</feature>
<dbReference type="InterPro" id="IPR004117">
    <property type="entry name" value="7tm6_olfct_rcpt"/>
</dbReference>
<dbReference type="GO" id="GO:0004984">
    <property type="term" value="F:olfactory receptor activity"/>
    <property type="evidence" value="ECO:0007669"/>
    <property type="project" value="InterPro"/>
</dbReference>
<evidence type="ECO:0000256" key="3">
    <source>
        <dbReference type="ARBA" id="ARBA00022692"/>
    </source>
</evidence>
<dbReference type="GO" id="GO:0007165">
    <property type="term" value="P:signal transduction"/>
    <property type="evidence" value="ECO:0007669"/>
    <property type="project" value="UniProtKB-KW"/>
</dbReference>
<evidence type="ECO:0000256" key="2">
    <source>
        <dbReference type="ARBA" id="ARBA00022606"/>
    </source>
</evidence>
<gene>
    <name evidence="10" type="ORF">L9F63_017617</name>
</gene>
<accession>A0AAD8A0A4</accession>
<evidence type="ECO:0000256" key="8">
    <source>
        <dbReference type="ARBA" id="ARBA00023224"/>
    </source>
</evidence>
<keyword evidence="7" id="KW-0675">Receptor</keyword>
<evidence type="ECO:0000256" key="4">
    <source>
        <dbReference type="ARBA" id="ARBA00022725"/>
    </source>
</evidence>
<keyword evidence="11" id="KW-1185">Reference proteome</keyword>
<keyword evidence="8" id="KW-0807">Transducer</keyword>